<dbReference type="EMBL" id="JAYWIO010000001">
    <property type="protein sequence ID" value="KAK7290977.1"/>
    <property type="molecule type" value="Genomic_DNA"/>
</dbReference>
<keyword evidence="2" id="KW-0472">Membrane</keyword>
<evidence type="ECO:0000313" key="4">
    <source>
        <dbReference type="Proteomes" id="UP001372338"/>
    </source>
</evidence>
<dbReference type="AlphaFoldDB" id="A0AAN9J2R1"/>
<feature type="compositionally biased region" description="Basic and acidic residues" evidence="1">
    <location>
        <begin position="87"/>
        <end position="98"/>
    </location>
</feature>
<feature type="compositionally biased region" description="Polar residues" evidence="1">
    <location>
        <begin position="57"/>
        <end position="73"/>
    </location>
</feature>
<keyword evidence="2" id="KW-0812">Transmembrane</keyword>
<dbReference type="PANTHER" id="PTHR36801">
    <property type="entry name" value="OS06G0150200 PROTEIN"/>
    <property type="match status" value="1"/>
</dbReference>
<evidence type="ECO:0000256" key="2">
    <source>
        <dbReference type="SAM" id="Phobius"/>
    </source>
</evidence>
<gene>
    <name evidence="3" type="ORF">RIF29_05797</name>
</gene>
<keyword evidence="4" id="KW-1185">Reference proteome</keyword>
<feature type="region of interest" description="Disordered" evidence="1">
    <location>
        <begin position="53"/>
        <end position="119"/>
    </location>
</feature>
<feature type="compositionally biased region" description="Polar residues" evidence="1">
    <location>
        <begin position="108"/>
        <end position="117"/>
    </location>
</feature>
<proteinExistence type="predicted"/>
<feature type="transmembrane region" description="Helical" evidence="2">
    <location>
        <begin position="12"/>
        <end position="37"/>
    </location>
</feature>
<evidence type="ECO:0000256" key="1">
    <source>
        <dbReference type="SAM" id="MobiDB-lite"/>
    </source>
</evidence>
<keyword evidence="2" id="KW-1133">Transmembrane helix</keyword>
<sequence length="241" mass="26832">MGRNVPFDHNISLIASFLYFSFSIVGLAASMSIIIGLCSLKFRKKSPTICDPFGMTSDLNTPSQPSTRETTAPASPEHQPCTSSESNTKETSNDDTLTKELPLPPAMQAQSNDSKISVNVKRATSERRLSFNMSMKLPKSFSMARNWDHNNNNNKENNDIGKKAKLKPNESVWMKTIILGEKCNPDEEEDAIIYEGKGKKISAYHPKRATSISLSRQWSNIDPDALSVPHVQSNEDRINNL</sequence>
<evidence type="ECO:0000313" key="3">
    <source>
        <dbReference type="EMBL" id="KAK7290977.1"/>
    </source>
</evidence>
<comment type="caution">
    <text evidence="3">The sequence shown here is derived from an EMBL/GenBank/DDBJ whole genome shotgun (WGS) entry which is preliminary data.</text>
</comment>
<organism evidence="3 4">
    <name type="scientific">Crotalaria pallida</name>
    <name type="common">Smooth rattlebox</name>
    <name type="synonym">Crotalaria striata</name>
    <dbReference type="NCBI Taxonomy" id="3830"/>
    <lineage>
        <taxon>Eukaryota</taxon>
        <taxon>Viridiplantae</taxon>
        <taxon>Streptophyta</taxon>
        <taxon>Embryophyta</taxon>
        <taxon>Tracheophyta</taxon>
        <taxon>Spermatophyta</taxon>
        <taxon>Magnoliopsida</taxon>
        <taxon>eudicotyledons</taxon>
        <taxon>Gunneridae</taxon>
        <taxon>Pentapetalae</taxon>
        <taxon>rosids</taxon>
        <taxon>fabids</taxon>
        <taxon>Fabales</taxon>
        <taxon>Fabaceae</taxon>
        <taxon>Papilionoideae</taxon>
        <taxon>50 kb inversion clade</taxon>
        <taxon>genistoids sensu lato</taxon>
        <taxon>core genistoids</taxon>
        <taxon>Crotalarieae</taxon>
        <taxon>Crotalaria</taxon>
    </lineage>
</organism>
<protein>
    <submittedName>
        <fullName evidence="3">Uncharacterized protein</fullName>
    </submittedName>
</protein>
<reference evidence="3 4" key="1">
    <citation type="submission" date="2024-01" db="EMBL/GenBank/DDBJ databases">
        <title>The genomes of 5 underutilized Papilionoideae crops provide insights into root nodulation and disease resistanc.</title>
        <authorList>
            <person name="Yuan L."/>
        </authorList>
    </citation>
    <scope>NUCLEOTIDE SEQUENCE [LARGE SCALE GENOMIC DNA]</scope>
    <source>
        <strain evidence="3">ZHUSHIDOU_FW_LH</strain>
        <tissue evidence="3">Leaf</tissue>
    </source>
</reference>
<name>A0AAN9J2R1_CROPI</name>
<dbReference type="PANTHER" id="PTHR36801:SF3">
    <property type="entry name" value="OS06G0150300 PROTEIN"/>
    <property type="match status" value="1"/>
</dbReference>
<dbReference type="Proteomes" id="UP001372338">
    <property type="component" value="Unassembled WGS sequence"/>
</dbReference>
<accession>A0AAN9J2R1</accession>